<evidence type="ECO:0000256" key="7">
    <source>
        <dbReference type="ARBA" id="ARBA00023136"/>
    </source>
</evidence>
<accession>A0A2H3KQ39</accession>
<feature type="transmembrane region" description="Helical" evidence="8">
    <location>
        <begin position="101"/>
        <end position="118"/>
    </location>
</feature>
<feature type="transmembrane region" description="Helical" evidence="8">
    <location>
        <begin position="37"/>
        <end position="57"/>
    </location>
</feature>
<dbReference type="Pfam" id="PF00892">
    <property type="entry name" value="EamA"/>
    <property type="match status" value="1"/>
</dbReference>
<proteinExistence type="inferred from homology"/>
<comment type="subcellular location">
    <subcellularLocation>
        <location evidence="1">Cell membrane</location>
        <topology evidence="1">Multi-pass membrane protein</topology>
    </subcellularLocation>
</comment>
<evidence type="ECO:0000313" key="10">
    <source>
        <dbReference type="EMBL" id="PDW00450.1"/>
    </source>
</evidence>
<evidence type="ECO:0000256" key="8">
    <source>
        <dbReference type="SAM" id="Phobius"/>
    </source>
</evidence>
<feature type="transmembrane region" description="Helical" evidence="8">
    <location>
        <begin position="176"/>
        <end position="195"/>
    </location>
</feature>
<feature type="domain" description="EamA" evidence="9">
    <location>
        <begin position="3"/>
        <end position="141"/>
    </location>
</feature>
<comment type="caution">
    <text evidence="10">The sequence shown here is derived from an EMBL/GenBank/DDBJ whole genome shotgun (WGS) entry which is preliminary data.</text>
</comment>
<sequence length="303" mass="33074">MNKGVLYAIGAYVSWGLLPIFWKALHDVPALEILANRVVWAMVAALIVGFFAFRTNWGWLFQALRQPRTMLVFVLSASLLSFNWGLYIWAVNADHVVETSLGYFINPLVNVFLGVVVLRERLRIGQGLGIALALAGVLYLTLTYGSLPWIALSLAGSFGLYGLLRKTAPLASIQGFTLETLVMALPALVFLGFVERSTGGTLGHADLFTTTLLISSGVVTAVPLLLFAAGARLVTLTTLGLLQYIAPTLQFLLGVFVYGEYLSTQRLFGFVLVWIALAIYSIEGIITSRRRQTMTPAQHTSSV</sequence>
<organism evidence="10 11">
    <name type="scientific">Candidatus Chloroploca asiatica</name>
    <dbReference type="NCBI Taxonomy" id="1506545"/>
    <lineage>
        <taxon>Bacteria</taxon>
        <taxon>Bacillati</taxon>
        <taxon>Chloroflexota</taxon>
        <taxon>Chloroflexia</taxon>
        <taxon>Chloroflexales</taxon>
        <taxon>Chloroflexineae</taxon>
        <taxon>Oscillochloridaceae</taxon>
        <taxon>Candidatus Chloroploca</taxon>
    </lineage>
</organism>
<dbReference type="SUPFAM" id="SSF103481">
    <property type="entry name" value="Multidrug resistance efflux transporter EmrE"/>
    <property type="match status" value="2"/>
</dbReference>
<evidence type="ECO:0000313" key="11">
    <source>
        <dbReference type="Proteomes" id="UP000220922"/>
    </source>
</evidence>
<keyword evidence="7 8" id="KW-0472">Membrane</keyword>
<feature type="transmembrane region" description="Helical" evidence="8">
    <location>
        <begin position="267"/>
        <end position="286"/>
    </location>
</feature>
<dbReference type="EMBL" id="LYXE01000041">
    <property type="protein sequence ID" value="PDW00450.1"/>
    <property type="molecule type" value="Genomic_DNA"/>
</dbReference>
<keyword evidence="4" id="KW-1003">Cell membrane</keyword>
<dbReference type="AlphaFoldDB" id="A0A2H3KQ39"/>
<dbReference type="InterPro" id="IPR000620">
    <property type="entry name" value="EamA_dom"/>
</dbReference>
<evidence type="ECO:0000256" key="4">
    <source>
        <dbReference type="ARBA" id="ARBA00022475"/>
    </source>
</evidence>
<evidence type="ECO:0000256" key="1">
    <source>
        <dbReference type="ARBA" id="ARBA00004651"/>
    </source>
</evidence>
<evidence type="ECO:0000259" key="9">
    <source>
        <dbReference type="Pfam" id="PF00892"/>
    </source>
</evidence>
<dbReference type="PANTHER" id="PTHR22911">
    <property type="entry name" value="ACYL-MALONYL CONDENSING ENZYME-RELATED"/>
    <property type="match status" value="1"/>
</dbReference>
<keyword evidence="3" id="KW-0813">Transport</keyword>
<dbReference type="InterPro" id="IPR004626">
    <property type="entry name" value="RarD"/>
</dbReference>
<feature type="transmembrane region" description="Helical" evidence="8">
    <location>
        <begin position="241"/>
        <end position="261"/>
    </location>
</feature>
<evidence type="ECO:0000256" key="5">
    <source>
        <dbReference type="ARBA" id="ARBA00022692"/>
    </source>
</evidence>
<dbReference type="RefSeq" id="WP_097650992.1">
    <property type="nucleotide sequence ID" value="NZ_LYXE01000041.1"/>
</dbReference>
<dbReference type="InterPro" id="IPR037185">
    <property type="entry name" value="EmrE-like"/>
</dbReference>
<name>A0A2H3KQ39_9CHLR</name>
<evidence type="ECO:0000256" key="3">
    <source>
        <dbReference type="ARBA" id="ARBA00022448"/>
    </source>
</evidence>
<dbReference type="PANTHER" id="PTHR22911:SF137">
    <property type="entry name" value="SOLUTE CARRIER FAMILY 35 MEMBER G2-RELATED"/>
    <property type="match status" value="1"/>
</dbReference>
<keyword evidence="5 8" id="KW-0812">Transmembrane</keyword>
<dbReference type="Proteomes" id="UP000220922">
    <property type="component" value="Unassembled WGS sequence"/>
</dbReference>
<protein>
    <submittedName>
        <fullName evidence="10">Transporter</fullName>
    </submittedName>
</protein>
<keyword evidence="11" id="KW-1185">Reference proteome</keyword>
<reference evidence="10 11" key="1">
    <citation type="submission" date="2016-05" db="EMBL/GenBank/DDBJ databases">
        <authorList>
            <person name="Lavstsen T."/>
            <person name="Jespersen J.S."/>
        </authorList>
    </citation>
    <scope>NUCLEOTIDE SEQUENCE [LARGE SCALE GENOMIC DNA]</scope>
    <source>
        <strain evidence="10 11">B7-9</strain>
    </source>
</reference>
<feature type="transmembrane region" description="Helical" evidence="8">
    <location>
        <begin position="207"/>
        <end position="229"/>
    </location>
</feature>
<comment type="similarity">
    <text evidence="2">Belongs to the EamA transporter family.</text>
</comment>
<feature type="transmembrane region" description="Helical" evidence="8">
    <location>
        <begin position="5"/>
        <end position="25"/>
    </location>
</feature>
<feature type="transmembrane region" description="Helical" evidence="8">
    <location>
        <begin position="125"/>
        <end position="141"/>
    </location>
</feature>
<evidence type="ECO:0000256" key="6">
    <source>
        <dbReference type="ARBA" id="ARBA00022989"/>
    </source>
</evidence>
<keyword evidence="6 8" id="KW-1133">Transmembrane helix</keyword>
<dbReference type="NCBIfam" id="TIGR00688">
    <property type="entry name" value="rarD"/>
    <property type="match status" value="1"/>
</dbReference>
<dbReference type="GO" id="GO:0005886">
    <property type="term" value="C:plasma membrane"/>
    <property type="evidence" value="ECO:0007669"/>
    <property type="project" value="UniProtKB-SubCell"/>
</dbReference>
<feature type="transmembrane region" description="Helical" evidence="8">
    <location>
        <begin position="69"/>
        <end position="89"/>
    </location>
</feature>
<evidence type="ECO:0000256" key="2">
    <source>
        <dbReference type="ARBA" id="ARBA00007362"/>
    </source>
</evidence>
<dbReference type="OrthoDB" id="369870at2"/>
<gene>
    <name evidence="10" type="ORF">A9Q02_09665</name>
</gene>